<gene>
    <name evidence="1" type="ORF">QM012_005554</name>
</gene>
<accession>A0ABR0T5R9</accession>
<dbReference type="EMBL" id="JASGXD010000026">
    <property type="protein sequence ID" value="KAK5999336.1"/>
    <property type="molecule type" value="Genomic_DNA"/>
</dbReference>
<protein>
    <recommendedName>
        <fullName evidence="3">F-box domain-containing protein</fullName>
    </recommendedName>
</protein>
<comment type="caution">
    <text evidence="1">The sequence shown here is derived from an EMBL/GenBank/DDBJ whole genome shotgun (WGS) entry which is preliminary data.</text>
</comment>
<proteinExistence type="predicted"/>
<dbReference type="SUPFAM" id="SSF52047">
    <property type="entry name" value="RNI-like"/>
    <property type="match status" value="1"/>
</dbReference>
<dbReference type="Proteomes" id="UP001341245">
    <property type="component" value="Unassembled WGS sequence"/>
</dbReference>
<organism evidence="1 2">
    <name type="scientific">Aureobasidium pullulans</name>
    <name type="common">Black yeast</name>
    <name type="synonym">Pullularia pullulans</name>
    <dbReference type="NCBI Taxonomy" id="5580"/>
    <lineage>
        <taxon>Eukaryota</taxon>
        <taxon>Fungi</taxon>
        <taxon>Dikarya</taxon>
        <taxon>Ascomycota</taxon>
        <taxon>Pezizomycotina</taxon>
        <taxon>Dothideomycetes</taxon>
        <taxon>Dothideomycetidae</taxon>
        <taxon>Dothideales</taxon>
        <taxon>Saccotheciaceae</taxon>
        <taxon>Aureobasidium</taxon>
    </lineage>
</organism>
<keyword evidence="2" id="KW-1185">Reference proteome</keyword>
<dbReference type="Gene3D" id="3.80.10.10">
    <property type="entry name" value="Ribonuclease Inhibitor"/>
    <property type="match status" value="1"/>
</dbReference>
<dbReference type="InterPro" id="IPR032675">
    <property type="entry name" value="LRR_dom_sf"/>
</dbReference>
<evidence type="ECO:0008006" key="3">
    <source>
        <dbReference type="Google" id="ProtNLM"/>
    </source>
</evidence>
<reference evidence="1 2" key="1">
    <citation type="submission" date="2023-11" db="EMBL/GenBank/DDBJ databases">
        <title>Draft genome sequence and annotation of the polyextremotolerant black yeast-like fungus Aureobasidium pullulans NRRL 62042.</title>
        <authorList>
            <person name="Dielentheis-Frenken M.R.E."/>
            <person name="Wibberg D."/>
            <person name="Blank L.M."/>
            <person name="Tiso T."/>
        </authorList>
    </citation>
    <scope>NUCLEOTIDE SEQUENCE [LARGE SCALE GENOMIC DNA]</scope>
    <source>
        <strain evidence="1 2">NRRL 62042</strain>
    </source>
</reference>
<sequence length="444" mass="50904">MTHREDLYVPPHWDPEESPLLFLPDEVKEMVVNNLTPENSDTLHFSMASPELRMISLAKFWSFVKEDRTLINLQRHPHNVQQTYANFIRELHMTINDPRIDVSHLRFNSLERLALRLPAVNQGSMVHDISYLLGPHLTHLKLYDVNNTSSTSNAAQVENFLPFLNRSPGLKHLDIGLRIDAIPTELLSGVQSCPDLETLHIHHQGSSASSLKIDHEVLKHVCLSKKIKNFYWSQCLSDETVLRALEDIPEDQGVMLGLSHISLRISSEAAALLLPRLHSIESLVLYISDEGNILQSVATMPRLTRLHLQYEIDMVLDRVVLQPLQSMKLTRLTIRPDDPVDRELDADAITLDDLSYIFGSNNTLRRLEVFWDMHEDYFREALIDVMWRLTQAYPALEDLEIPYGVLKFPLAADTSFTTTVPAIMFPRLKYLKVLKLQQPSDESQ</sequence>
<evidence type="ECO:0000313" key="2">
    <source>
        <dbReference type="Proteomes" id="UP001341245"/>
    </source>
</evidence>
<evidence type="ECO:0000313" key="1">
    <source>
        <dbReference type="EMBL" id="KAK5999336.1"/>
    </source>
</evidence>
<name>A0ABR0T5R9_AURPU</name>